<evidence type="ECO:0000313" key="2">
    <source>
        <dbReference type="EMBL" id="KAJ1095289.1"/>
    </source>
</evidence>
<dbReference type="EMBL" id="JANPWB010000014">
    <property type="protein sequence ID" value="KAJ1095289.1"/>
    <property type="molecule type" value="Genomic_DNA"/>
</dbReference>
<sequence length="286" mass="30750">MPREQGAAGRRVQGEHQTRPGRASGLASRGQQVAESRESIRAPDLSRESIRPREEGAAGLRVQGEHQESITALQGEHQTCTGRGSGPTSRGQQDAESRESIRAPDLSWESIRRASELSRESTRSVLGKHQAPQVGGSSTQSPGRASGEHLSCSGRAPDLSRESIRPRVQGAAGHGVQGEHQSIRPVQGAHQTCPGRASGLTSREQQDMESRESIRPVLREHQTSIRAVQGEHQALRVGGSRTQSPGRASDLSRESIRPRDHGAAGHRAQGEHQESLKAVQGEHQAS</sequence>
<proteinExistence type="predicted"/>
<organism evidence="2 3">
    <name type="scientific">Pleurodeles waltl</name>
    <name type="common">Iberian ribbed newt</name>
    <dbReference type="NCBI Taxonomy" id="8319"/>
    <lineage>
        <taxon>Eukaryota</taxon>
        <taxon>Metazoa</taxon>
        <taxon>Chordata</taxon>
        <taxon>Craniata</taxon>
        <taxon>Vertebrata</taxon>
        <taxon>Euteleostomi</taxon>
        <taxon>Amphibia</taxon>
        <taxon>Batrachia</taxon>
        <taxon>Caudata</taxon>
        <taxon>Salamandroidea</taxon>
        <taxon>Salamandridae</taxon>
        <taxon>Pleurodelinae</taxon>
        <taxon>Pleurodeles</taxon>
    </lineage>
</organism>
<feature type="compositionally biased region" description="Basic and acidic residues" evidence="1">
    <location>
        <begin position="35"/>
        <end position="56"/>
    </location>
</feature>
<accession>A0AAV7LWI6</accession>
<feature type="compositionally biased region" description="Polar residues" evidence="1">
    <location>
        <begin position="69"/>
        <end position="92"/>
    </location>
</feature>
<dbReference type="AlphaFoldDB" id="A0AAV7LWI6"/>
<keyword evidence="3" id="KW-1185">Reference proteome</keyword>
<comment type="caution">
    <text evidence="2">The sequence shown here is derived from an EMBL/GenBank/DDBJ whole genome shotgun (WGS) entry which is preliminary data.</text>
</comment>
<evidence type="ECO:0000313" key="3">
    <source>
        <dbReference type="Proteomes" id="UP001066276"/>
    </source>
</evidence>
<feature type="compositionally biased region" description="Basic and acidic residues" evidence="1">
    <location>
        <begin position="93"/>
        <end position="102"/>
    </location>
</feature>
<dbReference type="Proteomes" id="UP001066276">
    <property type="component" value="Chromosome 10"/>
</dbReference>
<feature type="compositionally biased region" description="Basic and acidic residues" evidence="1">
    <location>
        <begin position="110"/>
        <end position="122"/>
    </location>
</feature>
<feature type="region of interest" description="Disordered" evidence="1">
    <location>
        <begin position="1"/>
        <end position="286"/>
    </location>
</feature>
<feature type="compositionally biased region" description="Basic and acidic residues" evidence="1">
    <location>
        <begin position="204"/>
        <end position="223"/>
    </location>
</feature>
<name>A0AAV7LWI6_PLEWA</name>
<protein>
    <submittedName>
        <fullName evidence="2">Uncharacterized protein</fullName>
    </submittedName>
</protein>
<gene>
    <name evidence="2" type="ORF">NDU88_000456</name>
</gene>
<evidence type="ECO:0000256" key="1">
    <source>
        <dbReference type="SAM" id="MobiDB-lite"/>
    </source>
</evidence>
<reference evidence="2" key="1">
    <citation type="journal article" date="2022" name="bioRxiv">
        <title>Sequencing and chromosome-scale assembly of the giantPleurodeles waltlgenome.</title>
        <authorList>
            <person name="Brown T."/>
            <person name="Elewa A."/>
            <person name="Iarovenko S."/>
            <person name="Subramanian E."/>
            <person name="Araus A.J."/>
            <person name="Petzold A."/>
            <person name="Susuki M."/>
            <person name="Suzuki K.-i.T."/>
            <person name="Hayashi T."/>
            <person name="Toyoda A."/>
            <person name="Oliveira C."/>
            <person name="Osipova E."/>
            <person name="Leigh N.D."/>
            <person name="Simon A."/>
            <person name="Yun M.H."/>
        </authorList>
    </citation>
    <scope>NUCLEOTIDE SEQUENCE</scope>
    <source>
        <strain evidence="2">20211129_DDA</strain>
        <tissue evidence="2">Liver</tissue>
    </source>
</reference>
<feature type="compositionally biased region" description="Basic and acidic residues" evidence="1">
    <location>
        <begin position="250"/>
        <end position="275"/>
    </location>
</feature>